<name>A0ABR4BVX3_9HELO</name>
<sequence>MLERTAGCIESGSLRRLLPASKKGMKSRRTLHSSFWNHGASDLEMSPLWTALVQIAAPAEQQGGRDVQQQRPAVRGNTGMLLDFLYPAGTWNFLRQCSGWGVDRTGGRLARNGLEKLGHRQYTSSAQDANSDMTQEPLGAAVGVDTAAESQSMGILYEKLHLSKPFDFEEAWRRYSLLEDVEMETALREPLMRYLSKSERLVDAERTIQLFEILALERRTPATHKHAIRAYLHLRNLADAMALYTSALENLKYPAGAEELLAYLVKNSSWSRAFSVWKDYRNFKAQRHERERFEIFEALSKDPTIGSQAIELAAYVNRRLENASPDAASTESADLVEFASKLARKALINEQAFDPVRFASLLTILQQWKFLTPKLFDQITDMLVRLNETKLIIKCYRRARWSKEVLFSRRTLHMLLKICCDFHSVLGMQQVLDDFFRIYSRPTRTAYRMCMAEFAALGDAQTVHALFDQLLERHASGPRPLLQNVSEITPVIHVHAKRGEIEQAVSYFDQIQDVYNLKPDVRCWNILINAYGKVGDVDRAYDCFEELLNDEQLRPDDYTLGTLMGICTARGDVDRVIGLYKFAEERQITISTAMIDCLVLTHVQADDLSKAEAICEDALKMELKGNRTRMWNYIIVGHAMNRDLLSVNRLVQRMSEAGIVHDKYTYAALMQSLAMVNQPDRAFAIMTDVMRPGGIAVTGFHYAIIMGAYLATGQFDKVFQLQRRMEKRNMRSTASTKLVALQAAALQDSGLLEEGTKQEILNRALEMFQGAVASMDAQDIVDPARKGVGEMPLDIAYSTMLYRFIIHVLGKYAEFSSVDELFQAYRKSLPASKRDKPPLDMMYTIMNAKLSEADHETVQKCWEASVLQAKELGQGVVAGVGSLPEDHLVQRKWQGITPAHQLDLSKHLGLYMKSLHTQRKTDEMITTVDGLLSDGFALDNHNWNAYISYLAIRHKYELGFRLCETYLMDQWSGWARIRWTLPERNRLSTELRAKRQKPTFFRPKYLTILHLARGYLELQDMAAESPNSEALLNNLERDCPRVVRAIVTMQRVDDHLERTILKGY</sequence>
<dbReference type="InterPro" id="IPR050872">
    <property type="entry name" value="PPR_P_subfamily"/>
</dbReference>
<dbReference type="InterPro" id="IPR011990">
    <property type="entry name" value="TPR-like_helical_dom_sf"/>
</dbReference>
<comment type="similarity">
    <text evidence="1">Belongs to the PPR family. P subfamily.</text>
</comment>
<dbReference type="Gene3D" id="1.25.40.10">
    <property type="entry name" value="Tetratricopeptide repeat domain"/>
    <property type="match status" value="2"/>
</dbReference>
<dbReference type="PANTHER" id="PTHR46128:SF329">
    <property type="entry name" value="MITOCHONDRIAL GROUP I INTRON SPLICING FACTOR DMR1"/>
    <property type="match status" value="1"/>
</dbReference>
<dbReference type="NCBIfam" id="TIGR00756">
    <property type="entry name" value="PPR"/>
    <property type="match status" value="1"/>
</dbReference>
<evidence type="ECO:0008006" key="5">
    <source>
        <dbReference type="Google" id="ProtNLM"/>
    </source>
</evidence>
<dbReference type="EMBL" id="JAZHXI010000018">
    <property type="protein sequence ID" value="KAL2061773.1"/>
    <property type="molecule type" value="Genomic_DNA"/>
</dbReference>
<proteinExistence type="inferred from homology"/>
<evidence type="ECO:0000313" key="4">
    <source>
        <dbReference type="Proteomes" id="UP001595075"/>
    </source>
</evidence>
<evidence type="ECO:0000313" key="3">
    <source>
        <dbReference type="EMBL" id="KAL2061773.1"/>
    </source>
</evidence>
<feature type="repeat" description="PPR" evidence="2">
    <location>
        <begin position="520"/>
        <end position="555"/>
    </location>
</feature>
<dbReference type="Pfam" id="PF01535">
    <property type="entry name" value="PPR"/>
    <property type="match status" value="1"/>
</dbReference>
<evidence type="ECO:0000256" key="1">
    <source>
        <dbReference type="ARBA" id="ARBA00007626"/>
    </source>
</evidence>
<accession>A0ABR4BVX3</accession>
<dbReference type="Proteomes" id="UP001595075">
    <property type="component" value="Unassembled WGS sequence"/>
</dbReference>
<organism evidence="3 4">
    <name type="scientific">Oculimacula yallundae</name>
    <dbReference type="NCBI Taxonomy" id="86028"/>
    <lineage>
        <taxon>Eukaryota</taxon>
        <taxon>Fungi</taxon>
        <taxon>Dikarya</taxon>
        <taxon>Ascomycota</taxon>
        <taxon>Pezizomycotina</taxon>
        <taxon>Leotiomycetes</taxon>
        <taxon>Helotiales</taxon>
        <taxon>Ploettnerulaceae</taxon>
        <taxon>Oculimacula</taxon>
    </lineage>
</organism>
<dbReference type="Pfam" id="PF13041">
    <property type="entry name" value="PPR_2"/>
    <property type="match status" value="1"/>
</dbReference>
<protein>
    <recommendedName>
        <fullName evidence="5">Pentatricopeptide repeat-containing protein</fullName>
    </recommendedName>
</protein>
<keyword evidence="4" id="KW-1185">Reference proteome</keyword>
<dbReference type="PROSITE" id="PS51375">
    <property type="entry name" value="PPR"/>
    <property type="match status" value="1"/>
</dbReference>
<evidence type="ECO:0000256" key="2">
    <source>
        <dbReference type="PROSITE-ProRule" id="PRU00708"/>
    </source>
</evidence>
<reference evidence="3 4" key="1">
    <citation type="journal article" date="2024" name="Commun. Biol.">
        <title>Comparative genomic analysis of thermophilic fungi reveals convergent evolutionary adaptations and gene losses.</title>
        <authorList>
            <person name="Steindorff A.S."/>
            <person name="Aguilar-Pontes M.V."/>
            <person name="Robinson A.J."/>
            <person name="Andreopoulos B."/>
            <person name="LaButti K."/>
            <person name="Kuo A."/>
            <person name="Mondo S."/>
            <person name="Riley R."/>
            <person name="Otillar R."/>
            <person name="Haridas S."/>
            <person name="Lipzen A."/>
            <person name="Grimwood J."/>
            <person name="Schmutz J."/>
            <person name="Clum A."/>
            <person name="Reid I.D."/>
            <person name="Moisan M.C."/>
            <person name="Butler G."/>
            <person name="Nguyen T.T.M."/>
            <person name="Dewar K."/>
            <person name="Conant G."/>
            <person name="Drula E."/>
            <person name="Henrissat B."/>
            <person name="Hansel C."/>
            <person name="Singer S."/>
            <person name="Hutchinson M.I."/>
            <person name="de Vries R.P."/>
            <person name="Natvig D.O."/>
            <person name="Powell A.J."/>
            <person name="Tsang A."/>
            <person name="Grigoriev I.V."/>
        </authorList>
    </citation>
    <scope>NUCLEOTIDE SEQUENCE [LARGE SCALE GENOMIC DNA]</scope>
    <source>
        <strain evidence="3 4">CBS 494.80</strain>
    </source>
</reference>
<comment type="caution">
    <text evidence="3">The sequence shown here is derived from an EMBL/GenBank/DDBJ whole genome shotgun (WGS) entry which is preliminary data.</text>
</comment>
<dbReference type="PANTHER" id="PTHR46128">
    <property type="entry name" value="MITOCHONDRIAL GROUP I INTRON SPLICING FACTOR CCM1"/>
    <property type="match status" value="1"/>
</dbReference>
<dbReference type="SUPFAM" id="SSF48452">
    <property type="entry name" value="TPR-like"/>
    <property type="match status" value="1"/>
</dbReference>
<gene>
    <name evidence="3" type="ORF">VTL71DRAFT_7151</name>
</gene>
<dbReference type="InterPro" id="IPR002885">
    <property type="entry name" value="PPR_rpt"/>
</dbReference>